<dbReference type="Gene3D" id="1.10.10.60">
    <property type="entry name" value="Homeodomain-like"/>
    <property type="match status" value="1"/>
</dbReference>
<keyword evidence="3" id="KW-0804">Transcription</keyword>
<sequence>MRLFWRHGYEGVSVGDLTKAIGIAPPSLYSAFGSKAGLYREALDRYEHGLGSVDVTAIGPAVTLAEAVRRLLETAVGAVTHPDRERGCMVSSGMIACHPDNAALARDLAARRDALRERIAQALRPFAEVEEASRLARHLAAVMQGVSIQARDGATRAELQEIVEDVVAGVAARSR</sequence>
<dbReference type="Gene3D" id="1.10.357.10">
    <property type="entry name" value="Tetracycline Repressor, domain 2"/>
    <property type="match status" value="1"/>
</dbReference>
<dbReference type="PANTHER" id="PTHR47506:SF1">
    <property type="entry name" value="HTH-TYPE TRANSCRIPTIONAL REGULATOR YJDC"/>
    <property type="match status" value="1"/>
</dbReference>
<dbReference type="PROSITE" id="PS01081">
    <property type="entry name" value="HTH_TETR_1"/>
    <property type="match status" value="1"/>
</dbReference>
<reference evidence="6" key="1">
    <citation type="submission" date="2020-06" db="EMBL/GenBank/DDBJ databases">
        <title>Stable isotope informed genome-resolved metagenomics uncovers potential trophic interactions in rhizosphere soil.</title>
        <authorList>
            <person name="Starr E.P."/>
            <person name="Shi S."/>
            <person name="Blazewicz S.J."/>
            <person name="Koch B.J."/>
            <person name="Probst A.J."/>
            <person name="Hungate B.A."/>
            <person name="Pett-Ridge J."/>
            <person name="Firestone M.K."/>
            <person name="Banfield J.F."/>
        </authorList>
    </citation>
    <scope>NUCLEOTIDE SEQUENCE</scope>
    <source>
        <strain evidence="6">YM_69_17</strain>
    </source>
</reference>
<dbReference type="GO" id="GO:0003677">
    <property type="term" value="F:DNA binding"/>
    <property type="evidence" value="ECO:0007669"/>
    <property type="project" value="UniProtKB-UniRule"/>
</dbReference>
<dbReference type="PROSITE" id="PS50977">
    <property type="entry name" value="HTH_TETR_2"/>
    <property type="match status" value="1"/>
</dbReference>
<gene>
    <name evidence="6" type="ORF">JF625_16360</name>
</gene>
<organism evidence="6 7">
    <name type="scientific">Inquilinus limosus</name>
    <dbReference type="NCBI Taxonomy" id="171674"/>
    <lineage>
        <taxon>Bacteria</taxon>
        <taxon>Pseudomonadati</taxon>
        <taxon>Pseudomonadota</taxon>
        <taxon>Alphaproteobacteria</taxon>
        <taxon>Rhodospirillales</taxon>
        <taxon>Rhodospirillaceae</taxon>
        <taxon>Inquilinus</taxon>
    </lineage>
</organism>
<evidence type="ECO:0000256" key="3">
    <source>
        <dbReference type="ARBA" id="ARBA00023163"/>
    </source>
</evidence>
<dbReference type="PANTHER" id="PTHR47506">
    <property type="entry name" value="TRANSCRIPTIONAL REGULATORY PROTEIN"/>
    <property type="match status" value="1"/>
</dbReference>
<dbReference type="AlphaFoldDB" id="A0A952FNZ1"/>
<evidence type="ECO:0000256" key="1">
    <source>
        <dbReference type="ARBA" id="ARBA00023015"/>
    </source>
</evidence>
<dbReference type="InterPro" id="IPR036271">
    <property type="entry name" value="Tet_transcr_reg_TetR-rel_C_sf"/>
</dbReference>
<accession>A0A952FNZ1</accession>
<keyword evidence="2 4" id="KW-0238">DNA-binding</keyword>
<dbReference type="Pfam" id="PF00440">
    <property type="entry name" value="TetR_N"/>
    <property type="match status" value="1"/>
</dbReference>
<evidence type="ECO:0000256" key="2">
    <source>
        <dbReference type="ARBA" id="ARBA00023125"/>
    </source>
</evidence>
<evidence type="ECO:0000313" key="7">
    <source>
        <dbReference type="Proteomes" id="UP000700706"/>
    </source>
</evidence>
<comment type="caution">
    <text evidence="6">The sequence shown here is derived from an EMBL/GenBank/DDBJ whole genome shotgun (WGS) entry which is preliminary data.</text>
</comment>
<evidence type="ECO:0000259" key="5">
    <source>
        <dbReference type="PROSITE" id="PS50977"/>
    </source>
</evidence>
<protein>
    <submittedName>
        <fullName evidence="6">Helix-turn-helix transcriptional regulator</fullName>
    </submittedName>
</protein>
<evidence type="ECO:0000256" key="4">
    <source>
        <dbReference type="PROSITE-ProRule" id="PRU00335"/>
    </source>
</evidence>
<dbReference type="SUPFAM" id="SSF46689">
    <property type="entry name" value="Homeodomain-like"/>
    <property type="match status" value="1"/>
</dbReference>
<dbReference type="InterPro" id="IPR001647">
    <property type="entry name" value="HTH_TetR"/>
</dbReference>
<name>A0A952FNZ1_9PROT</name>
<feature type="DNA-binding region" description="H-T-H motif" evidence="4">
    <location>
        <begin position="13"/>
        <end position="32"/>
    </location>
</feature>
<feature type="domain" description="HTH tetR-type" evidence="5">
    <location>
        <begin position="1"/>
        <end position="50"/>
    </location>
</feature>
<dbReference type="InterPro" id="IPR009057">
    <property type="entry name" value="Homeodomain-like_sf"/>
</dbReference>
<evidence type="ECO:0000313" key="6">
    <source>
        <dbReference type="EMBL" id="MBW8726705.1"/>
    </source>
</evidence>
<proteinExistence type="predicted"/>
<dbReference type="SUPFAM" id="SSF48498">
    <property type="entry name" value="Tetracyclin repressor-like, C-terminal domain"/>
    <property type="match status" value="1"/>
</dbReference>
<dbReference type="InterPro" id="IPR023772">
    <property type="entry name" value="DNA-bd_HTH_TetR-type_CS"/>
</dbReference>
<dbReference type="EMBL" id="JAEKLZ010000229">
    <property type="protein sequence ID" value="MBW8726705.1"/>
    <property type="molecule type" value="Genomic_DNA"/>
</dbReference>
<dbReference type="Proteomes" id="UP000700706">
    <property type="component" value="Unassembled WGS sequence"/>
</dbReference>
<keyword evidence="1" id="KW-0805">Transcription regulation</keyword>